<name>A0ACB9USC1_9CETA</name>
<organism evidence="1 2">
    <name type="scientific">Ovis ammon polii x Ovis aries</name>
    <dbReference type="NCBI Taxonomy" id="2918886"/>
    <lineage>
        <taxon>Eukaryota</taxon>
        <taxon>Metazoa</taxon>
        <taxon>Chordata</taxon>
        <taxon>Craniata</taxon>
        <taxon>Vertebrata</taxon>
        <taxon>Euteleostomi</taxon>
        <taxon>Mammalia</taxon>
        <taxon>Eutheria</taxon>
        <taxon>Laurasiatheria</taxon>
        <taxon>Artiodactyla</taxon>
        <taxon>Ruminantia</taxon>
        <taxon>Pecora</taxon>
        <taxon>Bovidae</taxon>
        <taxon>Caprinae</taxon>
        <taxon>Ovis</taxon>
    </lineage>
</organism>
<evidence type="ECO:0000313" key="2">
    <source>
        <dbReference type="Proteomes" id="UP001057279"/>
    </source>
</evidence>
<protein>
    <submittedName>
        <fullName evidence="1">Uncharacterized protein</fullName>
    </submittedName>
</protein>
<dbReference type="EMBL" id="CM043037">
    <property type="protein sequence ID" value="KAI4578556.1"/>
    <property type="molecule type" value="Genomic_DNA"/>
</dbReference>
<sequence>MHSVLCREEPIAETEHRDIESLALMTKQMLLKDLLGYCCSQVKDDWLLFDSHKINPFPYRLSQVLIFFIYEPNQAHPLTDSAQVLLKVQIRQLSWVTYELGAVAAAGGAVLRDLLGSEEEYEGLQARSPRGNVVRTVSSEAKPGSVFSPAATAADPQPAVDSSEAKISDMGNLKVGVCLRMT</sequence>
<reference evidence="1" key="1">
    <citation type="submission" date="2022-03" db="EMBL/GenBank/DDBJ databases">
        <title>Genomic analyses of argali, domestic sheep and their hybrids provide insights into chromosomal evolution, heterosis and genetic basis of agronomic traits.</title>
        <authorList>
            <person name="Li M."/>
        </authorList>
    </citation>
    <scope>NUCLEOTIDE SEQUENCE</scope>
    <source>
        <strain evidence="1">F1 hybrid</strain>
    </source>
</reference>
<comment type="caution">
    <text evidence="1">The sequence shown here is derived from an EMBL/GenBank/DDBJ whole genome shotgun (WGS) entry which is preliminary data.</text>
</comment>
<evidence type="ECO:0000313" key="1">
    <source>
        <dbReference type="EMBL" id="KAI4578556.1"/>
    </source>
</evidence>
<keyword evidence="2" id="KW-1185">Reference proteome</keyword>
<accession>A0ACB9USC1</accession>
<proteinExistence type="predicted"/>
<gene>
    <name evidence="1" type="ORF">MJG53_011411</name>
</gene>
<dbReference type="Proteomes" id="UP001057279">
    <property type="component" value="Linkage Group LG12"/>
</dbReference>